<sequence>MFDCYAEMDELFGQKPNVTPISGYDLQEKDSLNCDDDDIPADKVPVENLQDESKSKSTTHSTQKSNQALSPSFSEKSGSRERLMVVFAPTYANFLQSWQKAHETSDNACLEWDRERWHEEKVRNMEKQHFEQVKLQKQMEFDKKQHTKKYEFEKRKVELGIGTEGKEVPDGSHYSIIVIKKANCRAGTHFEINQYKVTYQVYVM</sequence>
<feature type="region of interest" description="Disordered" evidence="1">
    <location>
        <begin position="29"/>
        <end position="76"/>
    </location>
</feature>
<comment type="caution">
    <text evidence="2">The sequence shown here is derived from an EMBL/GenBank/DDBJ whole genome shotgun (WGS) entry which is preliminary data.</text>
</comment>
<reference evidence="2" key="1">
    <citation type="submission" date="2021-03" db="EMBL/GenBank/DDBJ databases">
        <title>Draft genome sequence of rust myrtle Austropuccinia psidii MF-1, a brazilian biotype.</title>
        <authorList>
            <person name="Quecine M.C."/>
            <person name="Pachon D.M.R."/>
            <person name="Bonatelli M.L."/>
            <person name="Correr F.H."/>
            <person name="Franceschini L.M."/>
            <person name="Leite T.F."/>
            <person name="Margarido G.R.A."/>
            <person name="Almeida C.A."/>
            <person name="Ferrarezi J.A."/>
            <person name="Labate C.A."/>
        </authorList>
    </citation>
    <scope>NUCLEOTIDE SEQUENCE</scope>
    <source>
        <strain evidence="2">MF-1</strain>
    </source>
</reference>
<gene>
    <name evidence="2" type="ORF">O181_047941</name>
</gene>
<name>A0A9Q3HJY1_9BASI</name>
<evidence type="ECO:0000256" key="1">
    <source>
        <dbReference type="SAM" id="MobiDB-lite"/>
    </source>
</evidence>
<feature type="compositionally biased region" description="Polar residues" evidence="1">
    <location>
        <begin position="66"/>
        <end position="76"/>
    </location>
</feature>
<proteinExistence type="predicted"/>
<evidence type="ECO:0000313" key="2">
    <source>
        <dbReference type="EMBL" id="MBW0508226.1"/>
    </source>
</evidence>
<accession>A0A9Q3HJY1</accession>
<dbReference type="EMBL" id="AVOT02020203">
    <property type="protein sequence ID" value="MBW0508226.1"/>
    <property type="molecule type" value="Genomic_DNA"/>
</dbReference>
<dbReference type="Proteomes" id="UP000765509">
    <property type="component" value="Unassembled WGS sequence"/>
</dbReference>
<protein>
    <submittedName>
        <fullName evidence="2">Uncharacterized protein</fullName>
    </submittedName>
</protein>
<feature type="compositionally biased region" description="Low complexity" evidence="1">
    <location>
        <begin position="56"/>
        <end position="65"/>
    </location>
</feature>
<keyword evidence="3" id="KW-1185">Reference proteome</keyword>
<dbReference type="AlphaFoldDB" id="A0A9Q3HJY1"/>
<feature type="compositionally biased region" description="Basic and acidic residues" evidence="1">
    <location>
        <begin position="40"/>
        <end position="55"/>
    </location>
</feature>
<organism evidence="2 3">
    <name type="scientific">Austropuccinia psidii MF-1</name>
    <dbReference type="NCBI Taxonomy" id="1389203"/>
    <lineage>
        <taxon>Eukaryota</taxon>
        <taxon>Fungi</taxon>
        <taxon>Dikarya</taxon>
        <taxon>Basidiomycota</taxon>
        <taxon>Pucciniomycotina</taxon>
        <taxon>Pucciniomycetes</taxon>
        <taxon>Pucciniales</taxon>
        <taxon>Sphaerophragmiaceae</taxon>
        <taxon>Austropuccinia</taxon>
    </lineage>
</organism>
<evidence type="ECO:0000313" key="3">
    <source>
        <dbReference type="Proteomes" id="UP000765509"/>
    </source>
</evidence>